<dbReference type="InterPro" id="IPR013534">
    <property type="entry name" value="Starch_synth_cat_dom"/>
</dbReference>
<evidence type="ECO:0000259" key="12">
    <source>
        <dbReference type="Pfam" id="PF00534"/>
    </source>
</evidence>
<keyword evidence="7 11" id="KW-0328">Glycosyltransferase</keyword>
<feature type="domain" description="Starch synthase catalytic" evidence="13">
    <location>
        <begin position="8"/>
        <end position="244"/>
    </location>
</feature>
<evidence type="ECO:0000256" key="1">
    <source>
        <dbReference type="ARBA" id="ARBA00001478"/>
    </source>
</evidence>
<keyword evidence="8 11" id="KW-0808">Transferase</keyword>
<dbReference type="HAMAP" id="MF_00484">
    <property type="entry name" value="Glycogen_synth"/>
    <property type="match status" value="1"/>
</dbReference>
<dbReference type="UniPathway" id="UPA00164"/>
<dbReference type="NCBIfam" id="TIGR02095">
    <property type="entry name" value="glgA"/>
    <property type="match status" value="1"/>
</dbReference>
<feature type="binding site" evidence="11">
    <location>
        <position position="21"/>
    </location>
    <ligand>
        <name>ADP-alpha-D-glucose</name>
        <dbReference type="ChEBI" id="CHEBI:57498"/>
    </ligand>
</feature>
<comment type="similarity">
    <text evidence="4 11">Belongs to the glycosyltransferase 1 family. Bacterial/plant glycogen synthase subfamily.</text>
</comment>
<dbReference type="InterPro" id="IPR001296">
    <property type="entry name" value="Glyco_trans_1"/>
</dbReference>
<proteinExistence type="inferred from homology"/>
<dbReference type="PANTHER" id="PTHR45825">
    <property type="entry name" value="GRANULE-BOUND STARCH SYNTHASE 1, CHLOROPLASTIC/AMYLOPLASTIC"/>
    <property type="match status" value="1"/>
</dbReference>
<comment type="function">
    <text evidence="2 11">Synthesizes alpha-1,4-glucan chains using ADP-glucose.</text>
</comment>
<dbReference type="CDD" id="cd03791">
    <property type="entry name" value="GT5_Glycogen_synthase_DULL1-like"/>
    <property type="match status" value="1"/>
</dbReference>
<evidence type="ECO:0000256" key="8">
    <source>
        <dbReference type="ARBA" id="ARBA00022679"/>
    </source>
</evidence>
<evidence type="ECO:0000313" key="14">
    <source>
        <dbReference type="EMBL" id="SFM43101.1"/>
    </source>
</evidence>
<keyword evidence="15" id="KW-1185">Reference proteome</keyword>
<dbReference type="Pfam" id="PF08323">
    <property type="entry name" value="Glyco_transf_5"/>
    <property type="match status" value="1"/>
</dbReference>
<comment type="pathway">
    <text evidence="3 11">Glycan biosynthesis; glycogen biosynthesis.</text>
</comment>
<dbReference type="GO" id="GO:0009011">
    <property type="term" value="F:alpha-1,4-glucan glucosyltransferase (ADP-glucose donor) activity"/>
    <property type="evidence" value="ECO:0007669"/>
    <property type="project" value="UniProtKB-UniRule"/>
</dbReference>
<evidence type="ECO:0000256" key="2">
    <source>
        <dbReference type="ARBA" id="ARBA00002764"/>
    </source>
</evidence>
<gene>
    <name evidence="11" type="primary">glgA</name>
    <name evidence="14" type="ORF">SAMN05421721_105126</name>
</gene>
<dbReference type="InterPro" id="IPR011835">
    <property type="entry name" value="GS/SS"/>
</dbReference>
<evidence type="ECO:0000256" key="9">
    <source>
        <dbReference type="ARBA" id="ARBA00023056"/>
    </source>
</evidence>
<dbReference type="SUPFAM" id="SSF53756">
    <property type="entry name" value="UDP-Glycosyltransferase/glycogen phosphorylase"/>
    <property type="match status" value="1"/>
</dbReference>
<protein>
    <recommendedName>
        <fullName evidence="6 11">Glycogen synthase</fullName>
        <ecNumber evidence="5 11">2.4.1.21</ecNumber>
    </recommendedName>
    <alternativeName>
        <fullName evidence="10 11">Starch [bacterial glycogen] synthase</fullName>
    </alternativeName>
</protein>
<dbReference type="Gene3D" id="3.40.50.2000">
    <property type="entry name" value="Glycogen Phosphorylase B"/>
    <property type="match status" value="2"/>
</dbReference>
<evidence type="ECO:0000259" key="13">
    <source>
        <dbReference type="Pfam" id="PF08323"/>
    </source>
</evidence>
<evidence type="ECO:0000256" key="7">
    <source>
        <dbReference type="ARBA" id="ARBA00022676"/>
    </source>
</evidence>
<reference evidence="14 15" key="1">
    <citation type="submission" date="2016-10" db="EMBL/GenBank/DDBJ databases">
        <authorList>
            <person name="de Groot N.N."/>
        </authorList>
    </citation>
    <scope>NUCLEOTIDE SEQUENCE [LARGE SCALE GENOMIC DNA]</scope>
    <source>
        <strain evidence="14 15">DSM 4180</strain>
    </source>
</reference>
<dbReference type="NCBIfam" id="NF001899">
    <property type="entry name" value="PRK00654.1-2"/>
    <property type="match status" value="1"/>
</dbReference>
<evidence type="ECO:0000256" key="11">
    <source>
        <dbReference type="HAMAP-Rule" id="MF_00484"/>
    </source>
</evidence>
<keyword evidence="9 11" id="KW-0320">Glycogen biosynthesis</keyword>
<dbReference type="GO" id="GO:0005978">
    <property type="term" value="P:glycogen biosynthetic process"/>
    <property type="evidence" value="ECO:0007669"/>
    <property type="project" value="UniProtKB-UniRule"/>
</dbReference>
<organism evidence="14 15">
    <name type="scientific">Ectothiorhodospira mobilis</name>
    <dbReference type="NCBI Taxonomy" id="195064"/>
    <lineage>
        <taxon>Bacteria</taxon>
        <taxon>Pseudomonadati</taxon>
        <taxon>Pseudomonadota</taxon>
        <taxon>Gammaproteobacteria</taxon>
        <taxon>Chromatiales</taxon>
        <taxon>Ectothiorhodospiraceae</taxon>
        <taxon>Ectothiorhodospira</taxon>
    </lineage>
</organism>
<evidence type="ECO:0000313" key="15">
    <source>
        <dbReference type="Proteomes" id="UP000199556"/>
    </source>
</evidence>
<evidence type="ECO:0000256" key="10">
    <source>
        <dbReference type="ARBA" id="ARBA00031722"/>
    </source>
</evidence>
<dbReference type="GO" id="GO:0005829">
    <property type="term" value="C:cytosol"/>
    <property type="evidence" value="ECO:0007669"/>
    <property type="project" value="TreeGrafter"/>
</dbReference>
<dbReference type="GO" id="GO:0004373">
    <property type="term" value="F:alpha-1,4-glucan glucosyltransferase (UDP-glucose donor) activity"/>
    <property type="evidence" value="ECO:0007669"/>
    <property type="project" value="InterPro"/>
</dbReference>
<dbReference type="AlphaFoldDB" id="A0A1I4QST9"/>
<dbReference type="EC" id="2.4.1.21" evidence="5 11"/>
<dbReference type="Proteomes" id="UP000199556">
    <property type="component" value="Unassembled WGS sequence"/>
</dbReference>
<accession>A0A1I4QST9</accession>
<dbReference type="PANTHER" id="PTHR45825:SF11">
    <property type="entry name" value="ALPHA AMYLASE DOMAIN-CONTAINING PROTEIN"/>
    <property type="match status" value="1"/>
</dbReference>
<evidence type="ECO:0000256" key="3">
    <source>
        <dbReference type="ARBA" id="ARBA00004964"/>
    </source>
</evidence>
<evidence type="ECO:0000256" key="6">
    <source>
        <dbReference type="ARBA" id="ARBA00019935"/>
    </source>
</evidence>
<sequence>MGHDTIMRILFASSEAHPLIKTGGLADVCGSLPPALKRLRHDVRLILPAYPAARAAAGKTTPVAEIHLPGWDAPVRILEGLLPKTRVTLYLVDSPLHFDRAGDPYKASDGRDWQDNPLRFGLFARAIVKLALDQAGLDWKPQILHCNDWQTGLAPALLSQYPERPATVFTIHNLSYQGLFPAHVLEDLILPPEFWNLHGLEFHGQLSFIKGGLVFADRLTTVSPTYAREIQTAQFGQGLDGLLNARARDLQGILNGADYRHWDPARDKLIPARYDADHLEGKAACKQALQEALGLEPDPAIPLLGHVGRMVPQKGMDLILEACEPLLTSGQVQLAILGSGDRGLEARAQGLAARHAGRMGLRIGYDEALAHRIEAGADLFLMPSRFEPCGLNQIYSLRYGTIPVVRRTGGLADTVVDADALHLAEGTATGLVFDAPTAEALGEAIARGLALHAEPETWRGLMRRGMAMDFSWERSARAYQDLYRELISR</sequence>
<dbReference type="Pfam" id="PF00534">
    <property type="entry name" value="Glycos_transf_1"/>
    <property type="match status" value="1"/>
</dbReference>
<evidence type="ECO:0000256" key="5">
    <source>
        <dbReference type="ARBA" id="ARBA00012588"/>
    </source>
</evidence>
<feature type="domain" description="Glycosyl transferase family 1" evidence="12">
    <location>
        <begin position="303"/>
        <end position="450"/>
    </location>
</feature>
<name>A0A1I4QST9_ECTMO</name>
<dbReference type="EMBL" id="FOUO01000005">
    <property type="protein sequence ID" value="SFM43101.1"/>
    <property type="molecule type" value="Genomic_DNA"/>
</dbReference>
<dbReference type="STRING" id="195064.SAMN05421721_105126"/>
<comment type="catalytic activity">
    <reaction evidence="1 11">
        <text>[(1-&gt;4)-alpha-D-glucosyl](n) + ADP-alpha-D-glucose = [(1-&gt;4)-alpha-D-glucosyl](n+1) + ADP + H(+)</text>
        <dbReference type="Rhea" id="RHEA:18189"/>
        <dbReference type="Rhea" id="RHEA-COMP:9584"/>
        <dbReference type="Rhea" id="RHEA-COMP:9587"/>
        <dbReference type="ChEBI" id="CHEBI:15378"/>
        <dbReference type="ChEBI" id="CHEBI:15444"/>
        <dbReference type="ChEBI" id="CHEBI:57498"/>
        <dbReference type="ChEBI" id="CHEBI:456216"/>
        <dbReference type="EC" id="2.4.1.21"/>
    </reaction>
</comment>
<evidence type="ECO:0000256" key="4">
    <source>
        <dbReference type="ARBA" id="ARBA00010281"/>
    </source>
</evidence>